<proteinExistence type="predicted"/>
<sequence>MVCTIPANAWTWLVRSRKASAVTMNDAGLDAGEGNPGSVIILQKRLGVGTATAASSVGRGWPVCASSPAVVSVRSWSSVGWVEPRGSAREVGCWNGGARVSR</sequence>
<protein>
    <submittedName>
        <fullName evidence="1">Uncharacterized protein</fullName>
    </submittedName>
</protein>
<accession>A0A427APA1</accession>
<organism evidence="1 2">
    <name type="scientific">Ensete ventricosum</name>
    <name type="common">Abyssinian banana</name>
    <name type="synonym">Musa ensete</name>
    <dbReference type="NCBI Taxonomy" id="4639"/>
    <lineage>
        <taxon>Eukaryota</taxon>
        <taxon>Viridiplantae</taxon>
        <taxon>Streptophyta</taxon>
        <taxon>Embryophyta</taxon>
        <taxon>Tracheophyta</taxon>
        <taxon>Spermatophyta</taxon>
        <taxon>Magnoliopsida</taxon>
        <taxon>Liliopsida</taxon>
        <taxon>Zingiberales</taxon>
        <taxon>Musaceae</taxon>
        <taxon>Ensete</taxon>
    </lineage>
</organism>
<comment type="caution">
    <text evidence="1">The sequence shown here is derived from an EMBL/GenBank/DDBJ whole genome shotgun (WGS) entry which is preliminary data.</text>
</comment>
<evidence type="ECO:0000313" key="2">
    <source>
        <dbReference type="Proteomes" id="UP000287651"/>
    </source>
</evidence>
<dbReference type="EMBL" id="AMZH03001774">
    <property type="protein sequence ID" value="RRT78054.1"/>
    <property type="molecule type" value="Genomic_DNA"/>
</dbReference>
<dbReference type="Proteomes" id="UP000287651">
    <property type="component" value="Unassembled WGS sequence"/>
</dbReference>
<dbReference type="AlphaFoldDB" id="A0A427APA1"/>
<reference evidence="1 2" key="1">
    <citation type="journal article" date="2014" name="Agronomy (Basel)">
        <title>A Draft Genome Sequence for Ensete ventricosum, the Drought-Tolerant Tree Against Hunger.</title>
        <authorList>
            <person name="Harrison J."/>
            <person name="Moore K.A."/>
            <person name="Paszkiewicz K."/>
            <person name="Jones T."/>
            <person name="Grant M."/>
            <person name="Ambacheew D."/>
            <person name="Muzemil S."/>
            <person name="Studholme D.J."/>
        </authorList>
    </citation>
    <scope>NUCLEOTIDE SEQUENCE [LARGE SCALE GENOMIC DNA]</scope>
</reference>
<gene>
    <name evidence="1" type="ORF">B296_00001157</name>
</gene>
<evidence type="ECO:0000313" key="1">
    <source>
        <dbReference type="EMBL" id="RRT78054.1"/>
    </source>
</evidence>
<name>A0A427APA1_ENSVE</name>